<organism evidence="1 2">
    <name type="scientific">Piscinibacter aquaticus</name>
    <dbReference type="NCBI Taxonomy" id="392597"/>
    <lineage>
        <taxon>Bacteria</taxon>
        <taxon>Pseudomonadati</taxon>
        <taxon>Pseudomonadota</taxon>
        <taxon>Betaproteobacteria</taxon>
        <taxon>Burkholderiales</taxon>
        <taxon>Sphaerotilaceae</taxon>
        <taxon>Piscinibacter</taxon>
    </lineage>
</organism>
<accession>A0A5C6U0U4</accession>
<gene>
    <name evidence="1" type="ORF">FSC37_15130</name>
</gene>
<sequence>METITHNSDRWLRQPSQPVAETVIEALLAAHRAGTLDEWLRRRRRIARWLMRHWLRPLLGAAGETLDAAHPAAPVVLLLRWAVGEQRPDRADLEAPIGRDAWLDRTSWRPALAMACQYGFLPVPVFRERYRGHADEAAASQLCGLWSVGASTYYRYLDKAKRALALKLRTVPASAEQRLALRRAGRRWAELQAGLQTAEARASWHARHAAAAQLAGDSLAALWHWPRPATRRA</sequence>
<dbReference type="AlphaFoldDB" id="A0A5C6U0U4"/>
<reference evidence="1 2" key="1">
    <citation type="submission" date="2019-08" db="EMBL/GenBank/DDBJ databases">
        <authorList>
            <person name="Khan S.A."/>
            <person name="Jeon C.O."/>
            <person name="Jeong S.E."/>
        </authorList>
    </citation>
    <scope>NUCLEOTIDE SEQUENCE [LARGE SCALE GENOMIC DNA]</scope>
    <source>
        <strain evidence="2">IMCC1728</strain>
    </source>
</reference>
<proteinExistence type="predicted"/>
<name>A0A5C6U0U4_9BURK</name>
<protein>
    <submittedName>
        <fullName evidence="1">Uncharacterized protein</fullName>
    </submittedName>
</protein>
<comment type="caution">
    <text evidence="1">The sequence shown here is derived from an EMBL/GenBank/DDBJ whole genome shotgun (WGS) entry which is preliminary data.</text>
</comment>
<evidence type="ECO:0000313" key="2">
    <source>
        <dbReference type="Proteomes" id="UP000321832"/>
    </source>
</evidence>
<dbReference type="Proteomes" id="UP000321832">
    <property type="component" value="Unassembled WGS sequence"/>
</dbReference>
<evidence type="ECO:0000313" key="1">
    <source>
        <dbReference type="EMBL" id="TXC66663.1"/>
    </source>
</evidence>
<keyword evidence="2" id="KW-1185">Reference proteome</keyword>
<dbReference type="EMBL" id="VOPW01000001">
    <property type="protein sequence ID" value="TXC66663.1"/>
    <property type="molecule type" value="Genomic_DNA"/>
</dbReference>